<keyword evidence="4 7" id="KW-0812">Transmembrane</keyword>
<evidence type="ECO:0000256" key="1">
    <source>
        <dbReference type="ARBA" id="ARBA00004651"/>
    </source>
</evidence>
<feature type="domain" description="EamA" evidence="8">
    <location>
        <begin position="166"/>
        <end position="299"/>
    </location>
</feature>
<dbReference type="Gene3D" id="1.10.3730.20">
    <property type="match status" value="1"/>
</dbReference>
<feature type="domain" description="EamA" evidence="8">
    <location>
        <begin position="35"/>
        <end position="155"/>
    </location>
</feature>
<feature type="transmembrane region" description="Helical" evidence="7">
    <location>
        <begin position="62"/>
        <end position="79"/>
    </location>
</feature>
<comment type="similarity">
    <text evidence="2">Belongs to the EamA transporter family.</text>
</comment>
<organism evidence="9 10">
    <name type="scientific">Tengunoibacter tsumagoiensis</name>
    <dbReference type="NCBI Taxonomy" id="2014871"/>
    <lineage>
        <taxon>Bacteria</taxon>
        <taxon>Bacillati</taxon>
        <taxon>Chloroflexota</taxon>
        <taxon>Ktedonobacteria</taxon>
        <taxon>Ktedonobacterales</taxon>
        <taxon>Dictyobacteraceae</taxon>
        <taxon>Tengunoibacter</taxon>
    </lineage>
</organism>
<dbReference type="OrthoDB" id="9815120at2"/>
<keyword evidence="10" id="KW-1185">Reference proteome</keyword>
<evidence type="ECO:0000259" key="8">
    <source>
        <dbReference type="Pfam" id="PF00892"/>
    </source>
</evidence>
<dbReference type="InterPro" id="IPR037185">
    <property type="entry name" value="EmrE-like"/>
</dbReference>
<dbReference type="Proteomes" id="UP000287352">
    <property type="component" value="Unassembled WGS sequence"/>
</dbReference>
<evidence type="ECO:0000256" key="4">
    <source>
        <dbReference type="ARBA" id="ARBA00022692"/>
    </source>
</evidence>
<reference evidence="10" key="1">
    <citation type="submission" date="2018-12" db="EMBL/GenBank/DDBJ databases">
        <title>Tengunoibacter tsumagoiensis gen. nov., sp. nov., Dictyobacter kobayashii sp. nov., D. alpinus sp. nov., and D. joshuensis sp. nov. and description of Dictyobacteraceae fam. nov. within the order Ktedonobacterales isolated from Tengu-no-mugimeshi.</title>
        <authorList>
            <person name="Wang C.M."/>
            <person name="Zheng Y."/>
            <person name="Sakai Y."/>
            <person name="Toyoda A."/>
            <person name="Minakuchi Y."/>
            <person name="Abe K."/>
            <person name="Yokota A."/>
            <person name="Yabe S."/>
        </authorList>
    </citation>
    <scope>NUCLEOTIDE SEQUENCE [LARGE SCALE GENOMIC DNA]</scope>
    <source>
        <strain evidence="10">Uno3</strain>
    </source>
</reference>
<dbReference type="InterPro" id="IPR050638">
    <property type="entry name" value="AA-Vitamin_Transporters"/>
</dbReference>
<keyword evidence="3" id="KW-1003">Cell membrane</keyword>
<sequence>MDQPTSIHPQASVSPETQIPTTTKVTTSRFVPPQLLAILAMFSVQLGAAFAEKLFSSIGSEGATFLRLVFGASILLLFWRPRLRGHSRADYLIVVLFGVSVAIMNGLFYASIARLPLGIAVTVEFVGPLGVALFASRRWTDLVWTLFAVVGVLLLAPIQGSKLDPLGLLFALLAGAGWAAYILLNVRLGKKFQGGVGLSLSLGIAALVFAPFGITSLGAVWQHPYLLLLGLLVAILSTVIPFSLELETLRRLPANVFGILMSLEPVVAALTGVIVLHEAVSLHDMLAMALIVVASAGVSFTDRKKLSA</sequence>
<dbReference type="EMBL" id="BIFR01000001">
    <property type="protein sequence ID" value="GCE10813.1"/>
    <property type="molecule type" value="Genomic_DNA"/>
</dbReference>
<evidence type="ECO:0000313" key="10">
    <source>
        <dbReference type="Proteomes" id="UP000287352"/>
    </source>
</evidence>
<dbReference type="InterPro" id="IPR000620">
    <property type="entry name" value="EamA_dom"/>
</dbReference>
<dbReference type="AlphaFoldDB" id="A0A401ZV98"/>
<evidence type="ECO:0000256" key="7">
    <source>
        <dbReference type="SAM" id="Phobius"/>
    </source>
</evidence>
<feature type="transmembrane region" description="Helical" evidence="7">
    <location>
        <begin position="115"/>
        <end position="135"/>
    </location>
</feature>
<dbReference type="GO" id="GO:0005886">
    <property type="term" value="C:plasma membrane"/>
    <property type="evidence" value="ECO:0007669"/>
    <property type="project" value="UniProtKB-SubCell"/>
</dbReference>
<name>A0A401ZV98_9CHLR</name>
<evidence type="ECO:0000256" key="3">
    <source>
        <dbReference type="ARBA" id="ARBA00022475"/>
    </source>
</evidence>
<proteinExistence type="inferred from homology"/>
<protein>
    <submittedName>
        <fullName evidence="9">Threonine transporter RhtB</fullName>
    </submittedName>
</protein>
<accession>A0A401ZV98</accession>
<dbReference type="RefSeq" id="WP_126578384.1">
    <property type="nucleotide sequence ID" value="NZ_BIFR01000001.1"/>
</dbReference>
<keyword evidence="6 7" id="KW-0472">Membrane</keyword>
<dbReference type="PANTHER" id="PTHR32322:SF18">
    <property type="entry name" value="S-ADENOSYLMETHIONINE_S-ADENOSYLHOMOCYSTEINE TRANSPORTER"/>
    <property type="match status" value="1"/>
</dbReference>
<comment type="subcellular location">
    <subcellularLocation>
        <location evidence="1">Cell membrane</location>
        <topology evidence="1">Multi-pass membrane protein</topology>
    </subcellularLocation>
</comment>
<feature type="transmembrane region" description="Helical" evidence="7">
    <location>
        <begin position="30"/>
        <end position="50"/>
    </location>
</feature>
<feature type="transmembrane region" description="Helical" evidence="7">
    <location>
        <begin position="225"/>
        <end position="244"/>
    </location>
</feature>
<feature type="transmembrane region" description="Helical" evidence="7">
    <location>
        <begin position="282"/>
        <end position="301"/>
    </location>
</feature>
<feature type="transmembrane region" description="Helical" evidence="7">
    <location>
        <begin position="256"/>
        <end position="276"/>
    </location>
</feature>
<dbReference type="PANTHER" id="PTHR32322">
    <property type="entry name" value="INNER MEMBRANE TRANSPORTER"/>
    <property type="match status" value="1"/>
</dbReference>
<evidence type="ECO:0000256" key="5">
    <source>
        <dbReference type="ARBA" id="ARBA00022989"/>
    </source>
</evidence>
<evidence type="ECO:0000313" key="9">
    <source>
        <dbReference type="EMBL" id="GCE10813.1"/>
    </source>
</evidence>
<dbReference type="Pfam" id="PF00892">
    <property type="entry name" value="EamA"/>
    <property type="match status" value="2"/>
</dbReference>
<comment type="caution">
    <text evidence="9">The sequence shown here is derived from an EMBL/GenBank/DDBJ whole genome shotgun (WGS) entry which is preliminary data.</text>
</comment>
<feature type="transmembrane region" description="Helical" evidence="7">
    <location>
        <begin position="142"/>
        <end position="160"/>
    </location>
</feature>
<evidence type="ECO:0000256" key="2">
    <source>
        <dbReference type="ARBA" id="ARBA00007362"/>
    </source>
</evidence>
<keyword evidence="5 7" id="KW-1133">Transmembrane helix</keyword>
<feature type="transmembrane region" description="Helical" evidence="7">
    <location>
        <begin position="166"/>
        <end position="184"/>
    </location>
</feature>
<gene>
    <name evidence="9" type="ORF">KTT_06720</name>
</gene>
<dbReference type="SUPFAM" id="SSF103481">
    <property type="entry name" value="Multidrug resistance efflux transporter EmrE"/>
    <property type="match status" value="2"/>
</dbReference>
<feature type="transmembrane region" description="Helical" evidence="7">
    <location>
        <begin position="196"/>
        <end position="219"/>
    </location>
</feature>
<evidence type="ECO:0000256" key="6">
    <source>
        <dbReference type="ARBA" id="ARBA00023136"/>
    </source>
</evidence>
<feature type="transmembrane region" description="Helical" evidence="7">
    <location>
        <begin position="91"/>
        <end position="109"/>
    </location>
</feature>